<feature type="compositionally biased region" description="Polar residues" evidence="1">
    <location>
        <begin position="1"/>
        <end position="12"/>
    </location>
</feature>
<comment type="caution">
    <text evidence="3">The sequence shown here is derived from an EMBL/GenBank/DDBJ whole genome shotgun (WGS) entry which is preliminary data.</text>
</comment>
<keyword evidence="4" id="KW-1185">Reference proteome</keyword>
<dbReference type="AlphaFoldDB" id="A0A8S0UFP3"/>
<proteinExistence type="predicted"/>
<dbReference type="EMBL" id="CACTIH010007977">
    <property type="protein sequence ID" value="CAA3018947.1"/>
    <property type="molecule type" value="Genomic_DNA"/>
</dbReference>
<sequence length="278" mass="30535">MKCQLDDQSSPTLEEYSTDDEEGARSCGSSRATKVAASLAFTTSFLFDVVPNMYLDELCFMDEAITVSLLTKALNMVAFVANVQGETVCHVEPLLAQLGDVQSHVEPCSRVSVEEYVVTYLESYFVLIAYLLIICYNALVMVVVLKLVKAMLVVSHARLLENLEHFDHHGFVKEVKLMFISTKPCCEHSNVLEEDTYLRTWLEERLAFSEACNNDEELEMLSMLMEEVKYLVIKQGMVKSQKVTSASGGGSGGSSDQGGVSVHIDGVSVSAVGISASK</sequence>
<feature type="region of interest" description="Disordered" evidence="1">
    <location>
        <begin position="1"/>
        <end position="25"/>
    </location>
</feature>
<protein>
    <submittedName>
        <fullName evidence="3">Uncharacterized protein</fullName>
    </submittedName>
</protein>
<organism evidence="3 4">
    <name type="scientific">Olea europaea subsp. europaea</name>
    <dbReference type="NCBI Taxonomy" id="158383"/>
    <lineage>
        <taxon>Eukaryota</taxon>
        <taxon>Viridiplantae</taxon>
        <taxon>Streptophyta</taxon>
        <taxon>Embryophyta</taxon>
        <taxon>Tracheophyta</taxon>
        <taxon>Spermatophyta</taxon>
        <taxon>Magnoliopsida</taxon>
        <taxon>eudicotyledons</taxon>
        <taxon>Gunneridae</taxon>
        <taxon>Pentapetalae</taxon>
        <taxon>asterids</taxon>
        <taxon>lamiids</taxon>
        <taxon>Lamiales</taxon>
        <taxon>Oleaceae</taxon>
        <taxon>Oleeae</taxon>
        <taxon>Olea</taxon>
    </lineage>
</organism>
<evidence type="ECO:0000313" key="3">
    <source>
        <dbReference type="EMBL" id="CAA3018947.1"/>
    </source>
</evidence>
<feature type="non-terminal residue" evidence="3">
    <location>
        <position position="278"/>
    </location>
</feature>
<keyword evidence="2" id="KW-0812">Transmembrane</keyword>
<dbReference type="Proteomes" id="UP000594638">
    <property type="component" value="Unassembled WGS sequence"/>
</dbReference>
<evidence type="ECO:0000256" key="1">
    <source>
        <dbReference type="SAM" id="MobiDB-lite"/>
    </source>
</evidence>
<reference evidence="3 4" key="1">
    <citation type="submission" date="2019-12" db="EMBL/GenBank/DDBJ databases">
        <authorList>
            <person name="Alioto T."/>
            <person name="Alioto T."/>
            <person name="Gomez Garrido J."/>
        </authorList>
    </citation>
    <scope>NUCLEOTIDE SEQUENCE [LARGE SCALE GENOMIC DNA]</scope>
</reference>
<evidence type="ECO:0000256" key="2">
    <source>
        <dbReference type="SAM" id="Phobius"/>
    </source>
</evidence>
<gene>
    <name evidence="3" type="ORF">OLEA9_A020277</name>
</gene>
<accession>A0A8S0UFP3</accession>
<name>A0A8S0UFP3_OLEEU</name>
<evidence type="ECO:0000313" key="4">
    <source>
        <dbReference type="Proteomes" id="UP000594638"/>
    </source>
</evidence>
<keyword evidence="2" id="KW-0472">Membrane</keyword>
<feature type="transmembrane region" description="Helical" evidence="2">
    <location>
        <begin position="124"/>
        <end position="148"/>
    </location>
</feature>
<dbReference type="Gramene" id="OE9A020277T1">
    <property type="protein sequence ID" value="OE9A020277C1"/>
    <property type="gene ID" value="OE9A020277"/>
</dbReference>
<keyword evidence="2" id="KW-1133">Transmembrane helix</keyword>